<accession>A0A380WGT6</accession>
<gene>
    <name evidence="2" type="ORF">NCTC10684_01142</name>
</gene>
<evidence type="ECO:0000313" key="3">
    <source>
        <dbReference type="Proteomes" id="UP000254701"/>
    </source>
</evidence>
<dbReference type="AlphaFoldDB" id="A0A380WGT6"/>
<feature type="compositionally biased region" description="Basic and acidic residues" evidence="1">
    <location>
        <begin position="16"/>
        <end position="32"/>
    </location>
</feature>
<feature type="region of interest" description="Disordered" evidence="1">
    <location>
        <begin position="1"/>
        <end position="42"/>
    </location>
</feature>
<proteinExistence type="predicted"/>
<organism evidence="2 3">
    <name type="scientific">Aminobacter aminovorans</name>
    <name type="common">Chelatobacter heintzii</name>
    <dbReference type="NCBI Taxonomy" id="83263"/>
    <lineage>
        <taxon>Bacteria</taxon>
        <taxon>Pseudomonadati</taxon>
        <taxon>Pseudomonadota</taxon>
        <taxon>Alphaproteobacteria</taxon>
        <taxon>Hyphomicrobiales</taxon>
        <taxon>Phyllobacteriaceae</taxon>
        <taxon>Aminobacter</taxon>
    </lineage>
</organism>
<sequence length="74" mass="7811">MNNALKNWPLGLGRRKATEPGLESRDGADPEQGKTANMSVSAHGWRVADPALLVKGGQMESYPAKCLNAATTSS</sequence>
<evidence type="ECO:0000313" key="2">
    <source>
        <dbReference type="EMBL" id="SUU87938.1"/>
    </source>
</evidence>
<dbReference type="Proteomes" id="UP000254701">
    <property type="component" value="Unassembled WGS sequence"/>
</dbReference>
<protein>
    <submittedName>
        <fullName evidence="2">Uncharacterized protein</fullName>
    </submittedName>
</protein>
<dbReference type="EMBL" id="UFSM01000001">
    <property type="protein sequence ID" value="SUU87938.1"/>
    <property type="molecule type" value="Genomic_DNA"/>
</dbReference>
<name>A0A380WGT6_AMIAI</name>
<reference evidence="2 3" key="1">
    <citation type="submission" date="2018-06" db="EMBL/GenBank/DDBJ databases">
        <authorList>
            <consortium name="Pathogen Informatics"/>
            <person name="Doyle S."/>
        </authorList>
    </citation>
    <scope>NUCLEOTIDE SEQUENCE [LARGE SCALE GENOMIC DNA]</scope>
    <source>
        <strain evidence="2 3">NCTC10684</strain>
    </source>
</reference>
<evidence type="ECO:0000256" key="1">
    <source>
        <dbReference type="SAM" id="MobiDB-lite"/>
    </source>
</evidence>